<evidence type="ECO:0000256" key="13">
    <source>
        <dbReference type="ARBA" id="ARBA00023211"/>
    </source>
</evidence>
<dbReference type="GO" id="GO:0046872">
    <property type="term" value="F:metal ion binding"/>
    <property type="evidence" value="ECO:0007669"/>
    <property type="project" value="UniProtKB-KW"/>
</dbReference>
<dbReference type="InterPro" id="IPR012337">
    <property type="entry name" value="RNaseH-like_sf"/>
</dbReference>
<dbReference type="InterPro" id="IPR001352">
    <property type="entry name" value="RNase_HII/HIII"/>
</dbReference>
<keyword evidence="12" id="KW-0378">Hydrolase</keyword>
<dbReference type="EMBL" id="MN740171">
    <property type="protein sequence ID" value="QHT91908.1"/>
    <property type="molecule type" value="Genomic_DNA"/>
</dbReference>
<dbReference type="SUPFAM" id="SSF53098">
    <property type="entry name" value="Ribonuclease H-like"/>
    <property type="match status" value="1"/>
</dbReference>
<dbReference type="NCBIfam" id="NF000595">
    <property type="entry name" value="PRK00015.1-3"/>
    <property type="match status" value="1"/>
</dbReference>
<keyword evidence="11" id="KW-0255">Endonuclease</keyword>
<keyword evidence="10" id="KW-0479">Metal-binding</keyword>
<dbReference type="PANTHER" id="PTHR10954:SF18">
    <property type="entry name" value="RIBONUCLEASE HII"/>
    <property type="match status" value="1"/>
</dbReference>
<comment type="similarity">
    <text evidence="5">Belongs to the RNase HII family.</text>
</comment>
<comment type="cofactor">
    <cofactor evidence="2">
        <name>Mn(2+)</name>
        <dbReference type="ChEBI" id="CHEBI:29035"/>
    </cofactor>
</comment>
<evidence type="ECO:0000256" key="10">
    <source>
        <dbReference type="ARBA" id="ARBA00022723"/>
    </source>
</evidence>
<evidence type="ECO:0000256" key="2">
    <source>
        <dbReference type="ARBA" id="ARBA00001936"/>
    </source>
</evidence>
<dbReference type="Pfam" id="PF01351">
    <property type="entry name" value="RNase_HII"/>
    <property type="match status" value="1"/>
</dbReference>
<name>A0A6C0IFG6_9ZZZZ</name>
<dbReference type="PANTHER" id="PTHR10954">
    <property type="entry name" value="RIBONUCLEASE H2 SUBUNIT A"/>
    <property type="match status" value="1"/>
</dbReference>
<comment type="cofactor">
    <cofactor evidence="3">
        <name>Mg(2+)</name>
        <dbReference type="ChEBI" id="CHEBI:18420"/>
    </cofactor>
</comment>
<evidence type="ECO:0000256" key="11">
    <source>
        <dbReference type="ARBA" id="ARBA00022759"/>
    </source>
</evidence>
<evidence type="ECO:0000256" key="5">
    <source>
        <dbReference type="ARBA" id="ARBA00007383"/>
    </source>
</evidence>
<keyword evidence="13" id="KW-0464">Manganese</keyword>
<evidence type="ECO:0000256" key="7">
    <source>
        <dbReference type="ARBA" id="ARBA00019179"/>
    </source>
</evidence>
<dbReference type="Gene3D" id="3.30.420.10">
    <property type="entry name" value="Ribonuclease H-like superfamily/Ribonuclease H"/>
    <property type="match status" value="1"/>
</dbReference>
<evidence type="ECO:0000256" key="4">
    <source>
        <dbReference type="ARBA" id="ARBA00004496"/>
    </source>
</evidence>
<dbReference type="GO" id="GO:0004523">
    <property type="term" value="F:RNA-DNA hybrid ribonuclease activity"/>
    <property type="evidence" value="ECO:0007669"/>
    <property type="project" value="UniProtKB-EC"/>
</dbReference>
<dbReference type="GO" id="GO:0043137">
    <property type="term" value="P:DNA replication, removal of RNA primer"/>
    <property type="evidence" value="ECO:0007669"/>
    <property type="project" value="TreeGrafter"/>
</dbReference>
<evidence type="ECO:0000256" key="12">
    <source>
        <dbReference type="ARBA" id="ARBA00022801"/>
    </source>
</evidence>
<evidence type="ECO:0000256" key="1">
    <source>
        <dbReference type="ARBA" id="ARBA00000077"/>
    </source>
</evidence>
<protein>
    <recommendedName>
        <fullName evidence="7">Ribonuclease HII</fullName>
        <ecNumber evidence="6">3.1.26.4</ecNumber>
    </recommendedName>
</protein>
<dbReference type="AlphaFoldDB" id="A0A6C0IFG6"/>
<accession>A0A6C0IFG6</accession>
<dbReference type="GO" id="GO:0032299">
    <property type="term" value="C:ribonuclease H2 complex"/>
    <property type="evidence" value="ECO:0007669"/>
    <property type="project" value="TreeGrafter"/>
</dbReference>
<reference evidence="15" key="1">
    <citation type="journal article" date="2020" name="Nature">
        <title>Giant virus diversity and host interactions through global metagenomics.</title>
        <authorList>
            <person name="Schulz F."/>
            <person name="Roux S."/>
            <person name="Paez-Espino D."/>
            <person name="Jungbluth S."/>
            <person name="Walsh D.A."/>
            <person name="Denef V.J."/>
            <person name="McMahon K.D."/>
            <person name="Konstantinidis K.T."/>
            <person name="Eloe-Fadrosh E.A."/>
            <person name="Kyrpides N.C."/>
            <person name="Woyke T."/>
        </authorList>
    </citation>
    <scope>NUCLEOTIDE SEQUENCE</scope>
    <source>
        <strain evidence="15">GVMAG-M-3300023184-86</strain>
    </source>
</reference>
<dbReference type="GO" id="GO:0006298">
    <property type="term" value="P:mismatch repair"/>
    <property type="evidence" value="ECO:0007669"/>
    <property type="project" value="TreeGrafter"/>
</dbReference>
<dbReference type="GO" id="GO:0005737">
    <property type="term" value="C:cytoplasm"/>
    <property type="evidence" value="ECO:0007669"/>
    <property type="project" value="UniProtKB-SubCell"/>
</dbReference>
<dbReference type="InterPro" id="IPR024567">
    <property type="entry name" value="RNase_HII/HIII_dom"/>
</dbReference>
<proteinExistence type="inferred from homology"/>
<evidence type="ECO:0000259" key="14">
    <source>
        <dbReference type="PROSITE" id="PS51975"/>
    </source>
</evidence>
<feature type="domain" description="RNase H type-2" evidence="14">
    <location>
        <begin position="64"/>
        <end position="280"/>
    </location>
</feature>
<dbReference type="PROSITE" id="PS51975">
    <property type="entry name" value="RNASE_H_2"/>
    <property type="match status" value="1"/>
</dbReference>
<evidence type="ECO:0000256" key="9">
    <source>
        <dbReference type="ARBA" id="ARBA00022722"/>
    </source>
</evidence>
<dbReference type="InterPro" id="IPR036397">
    <property type="entry name" value="RNaseH_sf"/>
</dbReference>
<keyword evidence="8" id="KW-0963">Cytoplasm</keyword>
<evidence type="ECO:0000256" key="3">
    <source>
        <dbReference type="ARBA" id="ARBA00001946"/>
    </source>
</evidence>
<evidence type="ECO:0000256" key="8">
    <source>
        <dbReference type="ARBA" id="ARBA00022490"/>
    </source>
</evidence>
<comment type="catalytic activity">
    <reaction evidence="1">
        <text>Endonucleolytic cleavage to 5'-phosphomonoester.</text>
        <dbReference type="EC" id="3.1.26.4"/>
    </reaction>
</comment>
<dbReference type="InterPro" id="IPR022898">
    <property type="entry name" value="RNase_HII"/>
</dbReference>
<dbReference type="CDD" id="cd07182">
    <property type="entry name" value="RNase_HII_bacteria_HII_like"/>
    <property type="match status" value="1"/>
</dbReference>
<organism evidence="15">
    <name type="scientific">viral metagenome</name>
    <dbReference type="NCBI Taxonomy" id="1070528"/>
    <lineage>
        <taxon>unclassified sequences</taxon>
        <taxon>metagenomes</taxon>
        <taxon>organismal metagenomes</taxon>
    </lineage>
</organism>
<comment type="subcellular location">
    <subcellularLocation>
        <location evidence="4">Cytoplasm</location>
    </subcellularLocation>
</comment>
<dbReference type="EC" id="3.1.26.4" evidence="6"/>
<sequence length="280" mass="32171">MKSDFESAIIIDESDDDSHDNNNNNVNNTDIKNNLENEIILTKKPRTRKLQEPLKKFLYEDLNKIEIGVDEAGRGPLFGRVYTGAVILPKDDTFDHFKMKDSKKFTSKTKIEEMAEYIKKNAIAWYVSFEDEKVIDEINILQATQSAMHKSILEVRKQYIQKINSNTEKTDYTINLLIDGNYFNPITIVNKKTNKLETIPYTCIEGGDNKLTSIAAASILAKVERDKYIDELCVEHPELIERYAINSNKGYGAKKHIDGIKAHGITIWHRRSFGICKNYN</sequence>
<keyword evidence="9" id="KW-0540">Nuclease</keyword>
<evidence type="ECO:0000256" key="6">
    <source>
        <dbReference type="ARBA" id="ARBA00012180"/>
    </source>
</evidence>
<evidence type="ECO:0000313" key="15">
    <source>
        <dbReference type="EMBL" id="QHT91908.1"/>
    </source>
</evidence>
<dbReference type="GO" id="GO:0003723">
    <property type="term" value="F:RNA binding"/>
    <property type="evidence" value="ECO:0007669"/>
    <property type="project" value="InterPro"/>
</dbReference>